<accession>A0AAD9MGR1</accession>
<dbReference type="AlphaFoldDB" id="A0AAD9MGR1"/>
<organism evidence="1 2">
    <name type="scientific">Phyllachora maydis</name>
    <dbReference type="NCBI Taxonomy" id="1825666"/>
    <lineage>
        <taxon>Eukaryota</taxon>
        <taxon>Fungi</taxon>
        <taxon>Dikarya</taxon>
        <taxon>Ascomycota</taxon>
        <taxon>Pezizomycotina</taxon>
        <taxon>Sordariomycetes</taxon>
        <taxon>Sordariomycetidae</taxon>
        <taxon>Phyllachorales</taxon>
        <taxon>Phyllachoraceae</taxon>
        <taxon>Phyllachora</taxon>
    </lineage>
</organism>
<keyword evidence="2" id="KW-1185">Reference proteome</keyword>
<gene>
    <name evidence="1" type="ORF">P8C59_006452</name>
</gene>
<reference evidence="1" key="1">
    <citation type="journal article" date="2023" name="Mol. Plant Microbe Interact.">
        <title>Elucidating the Obligate Nature and Biological Capacity of an Invasive Fungal Corn Pathogen.</title>
        <authorList>
            <person name="MacCready J.S."/>
            <person name="Roggenkamp E.M."/>
            <person name="Gdanetz K."/>
            <person name="Chilvers M.I."/>
        </authorList>
    </citation>
    <scope>NUCLEOTIDE SEQUENCE</scope>
    <source>
        <strain evidence="1">PM02</strain>
    </source>
</reference>
<comment type="caution">
    <text evidence="1">The sequence shown here is derived from an EMBL/GenBank/DDBJ whole genome shotgun (WGS) entry which is preliminary data.</text>
</comment>
<name>A0AAD9MGR1_9PEZI</name>
<dbReference type="Proteomes" id="UP001217918">
    <property type="component" value="Unassembled WGS sequence"/>
</dbReference>
<protein>
    <submittedName>
        <fullName evidence="1">Uncharacterized protein</fullName>
    </submittedName>
</protein>
<sequence length="154" mass="16148">MASRRTPAPPTFTDMAMTASALVLQVLITLNITPPTLGSQLATLVRCVLADVPDRVAALTVRDEAARLLAWAMTAGLLVVRGRAATWQWDAALAPKGPGQYGPSLRALDRAIRAAGPRPGLRMPGMPAQSALVATPCASRVILASRRPGVGYGR</sequence>
<evidence type="ECO:0000313" key="2">
    <source>
        <dbReference type="Proteomes" id="UP001217918"/>
    </source>
</evidence>
<proteinExistence type="predicted"/>
<dbReference type="EMBL" id="JAQQPM010000005">
    <property type="protein sequence ID" value="KAK2072076.1"/>
    <property type="molecule type" value="Genomic_DNA"/>
</dbReference>
<evidence type="ECO:0000313" key="1">
    <source>
        <dbReference type="EMBL" id="KAK2072076.1"/>
    </source>
</evidence>